<dbReference type="KEGG" id="egt:105976326"/>
<organism evidence="2 3">
    <name type="scientific">Erythranthe guttata</name>
    <name type="common">Yellow monkey flower</name>
    <name type="synonym">Mimulus guttatus</name>
    <dbReference type="NCBI Taxonomy" id="4155"/>
    <lineage>
        <taxon>Eukaryota</taxon>
        <taxon>Viridiplantae</taxon>
        <taxon>Streptophyta</taxon>
        <taxon>Embryophyta</taxon>
        <taxon>Tracheophyta</taxon>
        <taxon>Spermatophyta</taxon>
        <taxon>Magnoliopsida</taxon>
        <taxon>eudicotyledons</taxon>
        <taxon>Gunneridae</taxon>
        <taxon>Pentapetalae</taxon>
        <taxon>asterids</taxon>
        <taxon>lamiids</taxon>
        <taxon>Lamiales</taxon>
        <taxon>Phrymaceae</taxon>
        <taxon>Erythranthe</taxon>
    </lineage>
</organism>
<dbReference type="PANTHER" id="PTHR36751">
    <property type="entry name" value="F3E22.8 PROTEIN"/>
    <property type="match status" value="1"/>
</dbReference>
<dbReference type="Proteomes" id="UP000030748">
    <property type="component" value="Unassembled WGS sequence"/>
</dbReference>
<feature type="region of interest" description="Disordered" evidence="1">
    <location>
        <begin position="37"/>
        <end position="63"/>
    </location>
</feature>
<dbReference type="OrthoDB" id="1914074at2759"/>
<dbReference type="STRING" id="4155.A0A022PYZ8"/>
<sequence>MEIAVISDAISSIAYSTQSLGFSNFLLNRPHSVLSVADTSSDQQPQSPPPFNVFAASPPSTRTLTKPRIRKTRRVKRKILADDAGGGGEGNGSFAFTDGGNFSGGDGYFGSGGGGGGGGGGKGWNFGGYGGSNWEEFSDNSISDPAFDFVYEILCWIAMSNCLHFAYKKVVRFVEDGFGDRGKVPMQLTTVC</sequence>
<dbReference type="AlphaFoldDB" id="A0A022PYZ8"/>
<gene>
    <name evidence="2" type="ORF">MIMGU_mgv1a014367mg</name>
</gene>
<dbReference type="EMBL" id="KI632240">
    <property type="protein sequence ID" value="EYU21016.1"/>
    <property type="molecule type" value="Genomic_DNA"/>
</dbReference>
<dbReference type="eggNOG" id="ENOG502RZV7">
    <property type="taxonomic scope" value="Eukaryota"/>
</dbReference>
<dbReference type="PhylomeDB" id="A0A022PYZ8"/>
<protein>
    <submittedName>
        <fullName evidence="2">Uncharacterized protein</fullName>
    </submittedName>
</protein>
<reference evidence="2 3" key="1">
    <citation type="journal article" date="2013" name="Proc. Natl. Acad. Sci. U.S.A.">
        <title>Fine-scale variation in meiotic recombination in Mimulus inferred from population shotgun sequencing.</title>
        <authorList>
            <person name="Hellsten U."/>
            <person name="Wright K.M."/>
            <person name="Jenkins J."/>
            <person name="Shu S."/>
            <person name="Yuan Y."/>
            <person name="Wessler S.R."/>
            <person name="Schmutz J."/>
            <person name="Willis J.H."/>
            <person name="Rokhsar D.S."/>
        </authorList>
    </citation>
    <scope>NUCLEOTIDE SEQUENCE [LARGE SCALE GENOMIC DNA]</scope>
    <source>
        <strain evidence="3">cv. DUN x IM62</strain>
    </source>
</reference>
<keyword evidence="3" id="KW-1185">Reference proteome</keyword>
<name>A0A022PYZ8_ERYGU</name>
<evidence type="ECO:0000256" key="1">
    <source>
        <dbReference type="SAM" id="MobiDB-lite"/>
    </source>
</evidence>
<dbReference type="PANTHER" id="PTHR36751:SF1">
    <property type="entry name" value="F3E22.8 PROTEIN"/>
    <property type="match status" value="1"/>
</dbReference>
<proteinExistence type="predicted"/>
<evidence type="ECO:0000313" key="2">
    <source>
        <dbReference type="EMBL" id="EYU21016.1"/>
    </source>
</evidence>
<accession>A0A022PYZ8</accession>
<dbReference type="OMA" id="FGGHNWD"/>
<evidence type="ECO:0000313" key="3">
    <source>
        <dbReference type="Proteomes" id="UP000030748"/>
    </source>
</evidence>